<evidence type="ECO:0000313" key="7">
    <source>
        <dbReference type="EMBL" id="NGZ85492.1"/>
    </source>
</evidence>
<dbReference type="InterPro" id="IPR004090">
    <property type="entry name" value="Chemotax_Me-accpt_rcpt"/>
</dbReference>
<gene>
    <name evidence="7" type="ORF">GW587_14655</name>
</gene>
<dbReference type="Proteomes" id="UP000666369">
    <property type="component" value="Unassembled WGS sequence"/>
</dbReference>
<feature type="region of interest" description="Disordered" evidence="4">
    <location>
        <begin position="529"/>
        <end position="550"/>
    </location>
</feature>
<keyword evidence="1" id="KW-0488">Methylation</keyword>
<dbReference type="InterPro" id="IPR003660">
    <property type="entry name" value="HAMP_dom"/>
</dbReference>
<dbReference type="PRINTS" id="PR00260">
    <property type="entry name" value="CHEMTRNSDUCR"/>
</dbReference>
<feature type="domain" description="Methyl-accepting transducer" evidence="5">
    <location>
        <begin position="272"/>
        <end position="501"/>
    </location>
</feature>
<dbReference type="EMBL" id="JAADJT010000006">
    <property type="protein sequence ID" value="NGZ85492.1"/>
    <property type="molecule type" value="Genomic_DNA"/>
</dbReference>
<keyword evidence="8" id="KW-1185">Reference proteome</keyword>
<proteinExistence type="inferred from homology"/>
<dbReference type="CDD" id="cd19411">
    <property type="entry name" value="MCP2201-like_sensor"/>
    <property type="match status" value="1"/>
</dbReference>
<evidence type="ECO:0000259" key="5">
    <source>
        <dbReference type="PROSITE" id="PS50111"/>
    </source>
</evidence>
<evidence type="ECO:0000313" key="8">
    <source>
        <dbReference type="Proteomes" id="UP000666369"/>
    </source>
</evidence>
<feature type="region of interest" description="Disordered" evidence="4">
    <location>
        <begin position="277"/>
        <end position="307"/>
    </location>
</feature>
<dbReference type="PANTHER" id="PTHR43531">
    <property type="entry name" value="PROTEIN ICFG"/>
    <property type="match status" value="1"/>
</dbReference>
<name>A0ABX0FLU6_9BURK</name>
<dbReference type="Pfam" id="PF12729">
    <property type="entry name" value="4HB_MCP_1"/>
    <property type="match status" value="1"/>
</dbReference>
<evidence type="ECO:0000256" key="2">
    <source>
        <dbReference type="ARBA" id="ARBA00029447"/>
    </source>
</evidence>
<reference evidence="8" key="1">
    <citation type="submission" date="2023-07" db="EMBL/GenBank/DDBJ databases">
        <title>Duganella aceri sp. nov., isolated from tree sap.</title>
        <authorList>
            <person name="Kim I.S."/>
        </authorList>
    </citation>
    <scope>NUCLEOTIDE SEQUENCE [LARGE SCALE GENOMIC DNA]</scope>
    <source>
        <strain evidence="8">SAP-35</strain>
    </source>
</reference>
<evidence type="ECO:0000259" key="6">
    <source>
        <dbReference type="PROSITE" id="PS50885"/>
    </source>
</evidence>
<feature type="domain" description="HAMP" evidence="6">
    <location>
        <begin position="229"/>
        <end position="267"/>
    </location>
</feature>
<dbReference type="InterPro" id="IPR024478">
    <property type="entry name" value="HlyB_4HB_MCP"/>
</dbReference>
<organism evidence="7 8">
    <name type="scientific">Duganella aceris</name>
    <dbReference type="NCBI Taxonomy" id="2703883"/>
    <lineage>
        <taxon>Bacteria</taxon>
        <taxon>Pseudomonadati</taxon>
        <taxon>Pseudomonadota</taxon>
        <taxon>Betaproteobacteria</taxon>
        <taxon>Burkholderiales</taxon>
        <taxon>Oxalobacteraceae</taxon>
        <taxon>Telluria group</taxon>
        <taxon>Duganella</taxon>
    </lineage>
</organism>
<dbReference type="PANTHER" id="PTHR43531:SF14">
    <property type="entry name" value="METHYL-ACCEPTING CHEMOTAXIS PROTEIN I-RELATED"/>
    <property type="match status" value="1"/>
</dbReference>
<evidence type="ECO:0000256" key="1">
    <source>
        <dbReference type="ARBA" id="ARBA00022481"/>
    </source>
</evidence>
<dbReference type="Gene3D" id="1.10.287.950">
    <property type="entry name" value="Methyl-accepting chemotaxis protein"/>
    <property type="match status" value="1"/>
</dbReference>
<evidence type="ECO:0000256" key="3">
    <source>
        <dbReference type="PROSITE-ProRule" id="PRU00284"/>
    </source>
</evidence>
<keyword evidence="3" id="KW-0807">Transducer</keyword>
<dbReference type="InterPro" id="IPR051310">
    <property type="entry name" value="MCP_chemotaxis"/>
</dbReference>
<dbReference type="InterPro" id="IPR047347">
    <property type="entry name" value="YvaQ-like_sensor"/>
</dbReference>
<protein>
    <recommendedName>
        <fullName evidence="9">Methyl-accepting chemotaxis protein</fullName>
    </recommendedName>
</protein>
<dbReference type="InterPro" id="IPR004089">
    <property type="entry name" value="MCPsignal_dom"/>
</dbReference>
<dbReference type="PROSITE" id="PS50111">
    <property type="entry name" value="CHEMOTAXIS_TRANSDUC_2"/>
    <property type="match status" value="1"/>
</dbReference>
<sequence>MQLSNMKVGKRLAVGFGATLLLLMAVAFAGWLSITRTGADTDDLLLQQLKTERLVTQWQSIINGNVQRALAAAKTTDPEVQKFFENGIAMTSKLALEDQKKIAELLNDAGAKALFEEAGEKRSRYQAARKSALAAKADGDLDATKRIIDQEFVPAADAYLASIEKLAQRQKAAIDELGDGIHVRTFRSATTIISLSVVAIALAAALGWLITRSLLRQLGGEPGYAAGITDQIAAGDLTVRIELLANDTSSLLYSIAAMRDRLASIVSEVRSSTDSVATASNEIASGNQDLSSRTEQQAGSLEETASSMEELTATVKQNADFARQANQLAASASGVAVRGGDVVDGVVETMESISASSKKIVDIIGVIDGIAFQTNILALNAAVEAARAGEQGRGFAVVASEVRNLAQRSASAAKDIKHLIGESVEKIANGAMLVDEAGGTMREIVSSIKHVSEIMEQITAASGEQQAGIEQINQAIMEMDGVTQQNAALVEQAAAAAEALQGQSTHLAELVSVFKLEGGAAPGKVRAMASGRRRQEPRAVALPRLRNGSA</sequence>
<dbReference type="RefSeq" id="WP_166104280.1">
    <property type="nucleotide sequence ID" value="NZ_JAADJT010000006.1"/>
</dbReference>
<accession>A0ABX0FLU6</accession>
<evidence type="ECO:0008006" key="9">
    <source>
        <dbReference type="Google" id="ProtNLM"/>
    </source>
</evidence>
<dbReference type="SUPFAM" id="SSF58104">
    <property type="entry name" value="Methyl-accepting chemotaxis protein (MCP) signaling domain"/>
    <property type="match status" value="1"/>
</dbReference>
<evidence type="ECO:0000256" key="4">
    <source>
        <dbReference type="SAM" id="MobiDB-lite"/>
    </source>
</evidence>
<dbReference type="CDD" id="cd11386">
    <property type="entry name" value="MCP_signal"/>
    <property type="match status" value="1"/>
</dbReference>
<comment type="caution">
    <text evidence="7">The sequence shown here is derived from an EMBL/GenBank/DDBJ whole genome shotgun (WGS) entry which is preliminary data.</text>
</comment>
<dbReference type="PROSITE" id="PS50885">
    <property type="entry name" value="HAMP"/>
    <property type="match status" value="1"/>
</dbReference>
<comment type="similarity">
    <text evidence="2">Belongs to the methyl-accepting chemotaxis (MCP) protein family.</text>
</comment>
<dbReference type="SMART" id="SM00283">
    <property type="entry name" value="MA"/>
    <property type="match status" value="1"/>
</dbReference>
<dbReference type="Pfam" id="PF00015">
    <property type="entry name" value="MCPsignal"/>
    <property type="match status" value="1"/>
</dbReference>